<dbReference type="RefSeq" id="WP_115451048.1">
    <property type="nucleotide sequence ID" value="NZ_QNQT01000002.1"/>
</dbReference>
<keyword evidence="7" id="KW-1185">Reference proteome</keyword>
<evidence type="ECO:0000256" key="2">
    <source>
        <dbReference type="ARBA" id="ARBA00022692"/>
    </source>
</evidence>
<dbReference type="Pfam" id="PF04228">
    <property type="entry name" value="Zn_peptidase"/>
    <property type="match status" value="1"/>
</dbReference>
<gene>
    <name evidence="6" type="ORF">DRW41_05885</name>
</gene>
<proteinExistence type="predicted"/>
<comment type="subcellular location">
    <subcellularLocation>
        <location evidence="1">Membrane</location>
        <topology evidence="1">Single-pass membrane protein</topology>
    </subcellularLocation>
</comment>
<dbReference type="GO" id="GO:0006508">
    <property type="term" value="P:proteolysis"/>
    <property type="evidence" value="ECO:0007669"/>
    <property type="project" value="UniProtKB-KW"/>
</dbReference>
<evidence type="ECO:0000313" key="6">
    <source>
        <dbReference type="EMBL" id="RDU37374.1"/>
    </source>
</evidence>
<dbReference type="AlphaFoldDB" id="A0A3D8GSB8"/>
<reference evidence="6 7" key="1">
    <citation type="submission" date="2018-07" db="EMBL/GenBank/DDBJ databases">
        <title>Bacillus sp. YLB-04 draft genome sequence.</title>
        <authorList>
            <person name="Yu L."/>
            <person name="Tang X."/>
        </authorList>
    </citation>
    <scope>NUCLEOTIDE SEQUENCE [LARGE SCALE GENOMIC DNA]</scope>
    <source>
        <strain evidence="6 7">YLB-04</strain>
    </source>
</reference>
<organism evidence="6 7">
    <name type="scientific">Neobacillus piezotolerans</name>
    <dbReference type="NCBI Taxonomy" id="2259171"/>
    <lineage>
        <taxon>Bacteria</taxon>
        <taxon>Bacillati</taxon>
        <taxon>Bacillota</taxon>
        <taxon>Bacilli</taxon>
        <taxon>Bacillales</taxon>
        <taxon>Bacillaceae</taxon>
        <taxon>Neobacillus</taxon>
    </lineage>
</organism>
<dbReference type="PANTHER" id="PTHR30168:SF0">
    <property type="entry name" value="INNER MEMBRANE PROTEIN"/>
    <property type="match status" value="1"/>
</dbReference>
<dbReference type="InterPro" id="IPR007343">
    <property type="entry name" value="Uncharacterised_pept_Zn_put"/>
</dbReference>
<dbReference type="Proteomes" id="UP000257144">
    <property type="component" value="Unassembled WGS sequence"/>
</dbReference>
<evidence type="ECO:0000256" key="4">
    <source>
        <dbReference type="ARBA" id="ARBA00023136"/>
    </source>
</evidence>
<keyword evidence="4 5" id="KW-0472">Membrane</keyword>
<protein>
    <submittedName>
        <fullName evidence="6">Metalloprotease</fullName>
    </submittedName>
</protein>
<keyword evidence="3 5" id="KW-1133">Transmembrane helix</keyword>
<dbReference type="EMBL" id="QNQT01000002">
    <property type="protein sequence ID" value="RDU37374.1"/>
    <property type="molecule type" value="Genomic_DNA"/>
</dbReference>
<evidence type="ECO:0000256" key="3">
    <source>
        <dbReference type="ARBA" id="ARBA00022989"/>
    </source>
</evidence>
<dbReference type="OrthoDB" id="9774900at2"/>
<keyword evidence="2 5" id="KW-0812">Transmembrane</keyword>
<keyword evidence="6" id="KW-0645">Protease</keyword>
<dbReference type="GO" id="GO:0016020">
    <property type="term" value="C:membrane"/>
    <property type="evidence" value="ECO:0007669"/>
    <property type="project" value="UniProtKB-SubCell"/>
</dbReference>
<dbReference type="PANTHER" id="PTHR30168">
    <property type="entry name" value="PUTATIVE MEMBRANE PROTEIN YPFJ"/>
    <property type="match status" value="1"/>
</dbReference>
<evidence type="ECO:0000256" key="5">
    <source>
        <dbReference type="SAM" id="Phobius"/>
    </source>
</evidence>
<sequence>MQWKGRQGSSNVEDRRGMGGGGLLMGGGIGGIVLVLIMTFLGGGNIGDVLNNLGGGGTGLESPPPYQETAEERELAQFVSVVLADTEQVWTEIFEEEGMVYKKPTLVLYSGSVQSACGTAGSAVGPFYCPGDQKLYIDLSFYQELQTKFQAPGDFAMAYVIAHEVGHHVQTLLGTSEKMASLRQRLSETEYNKYQVRMELQADYFAGVWANRAQNMNLLEEGDLEEALNAATAVGDDTIQKRSQGYIVPESFTHGTSEQRKRWFYKGFKTGTIKGGNTFNAKNL</sequence>
<comment type="caution">
    <text evidence="6">The sequence shown here is derived from an EMBL/GenBank/DDBJ whole genome shotgun (WGS) entry which is preliminary data.</text>
</comment>
<accession>A0A3D8GSB8</accession>
<evidence type="ECO:0000313" key="7">
    <source>
        <dbReference type="Proteomes" id="UP000257144"/>
    </source>
</evidence>
<name>A0A3D8GSB8_9BACI</name>
<keyword evidence="6" id="KW-0378">Hydrolase</keyword>
<keyword evidence="6" id="KW-0482">Metalloprotease</keyword>
<feature type="transmembrane region" description="Helical" evidence="5">
    <location>
        <begin position="21"/>
        <end position="42"/>
    </location>
</feature>
<evidence type="ECO:0000256" key="1">
    <source>
        <dbReference type="ARBA" id="ARBA00004167"/>
    </source>
</evidence>
<dbReference type="GO" id="GO:0008237">
    <property type="term" value="F:metallopeptidase activity"/>
    <property type="evidence" value="ECO:0007669"/>
    <property type="project" value="UniProtKB-KW"/>
</dbReference>